<name>A0A380ZU74_9FLAO</name>
<keyword evidence="2" id="KW-0784">Thiamine biosynthesis</keyword>
<dbReference type="PANTHER" id="PTHR20857">
    <property type="entry name" value="THIAMINE-PHOSPHATE PYROPHOSPHORYLASE"/>
    <property type="match status" value="1"/>
</dbReference>
<organism evidence="4 5">
    <name type="scientific">Bergeyella zoohelcum</name>
    <dbReference type="NCBI Taxonomy" id="1015"/>
    <lineage>
        <taxon>Bacteria</taxon>
        <taxon>Pseudomonadati</taxon>
        <taxon>Bacteroidota</taxon>
        <taxon>Flavobacteriia</taxon>
        <taxon>Flavobacteriales</taxon>
        <taxon>Weeksellaceae</taxon>
        <taxon>Bergeyella</taxon>
    </lineage>
</organism>
<evidence type="ECO:0000256" key="1">
    <source>
        <dbReference type="ARBA" id="ARBA00004948"/>
    </source>
</evidence>
<dbReference type="InterPro" id="IPR022998">
    <property type="entry name" value="ThiamineP_synth_TenI"/>
</dbReference>
<dbReference type="PANTHER" id="PTHR20857:SF15">
    <property type="entry name" value="THIAMINE-PHOSPHATE SYNTHASE"/>
    <property type="match status" value="1"/>
</dbReference>
<dbReference type="RefSeq" id="WP_002687917.1">
    <property type="nucleotide sequence ID" value="NZ_UFTJ01000003.1"/>
</dbReference>
<dbReference type="EMBL" id="UFTJ01000003">
    <property type="protein sequence ID" value="SUV52897.1"/>
    <property type="molecule type" value="Genomic_DNA"/>
</dbReference>
<proteinExistence type="predicted"/>
<feature type="domain" description="Thiamine phosphate synthase/TenI" evidence="3">
    <location>
        <begin position="15"/>
        <end position="173"/>
    </location>
</feature>
<dbReference type="Pfam" id="PF02581">
    <property type="entry name" value="TMP-TENI"/>
    <property type="match status" value="1"/>
</dbReference>
<sequence length="192" mass="22423">MKLLILSRPDYFPEEASIIRQLFERGLKLLHLRKTEGDDMALYDLISRLPSQYYDRIVLHQHHHLVKHFKLKRIHYKEKDRTLSTIRLWNEMGVKVSSSFHSEEDLCKYQNELEYGFLSPFFDSISKDIKGFYHETIALKCPQKTVALGGISVDTITQLKGKNLYGVAVLGGIWQSQNPLETFEQLKHEVES</sequence>
<dbReference type="InterPro" id="IPR013785">
    <property type="entry name" value="Aldolase_TIM"/>
</dbReference>
<dbReference type="SUPFAM" id="SSF51391">
    <property type="entry name" value="Thiamin phosphate synthase"/>
    <property type="match status" value="1"/>
</dbReference>
<accession>A0A380ZU74</accession>
<dbReference type="Proteomes" id="UP000255515">
    <property type="component" value="Unassembled WGS sequence"/>
</dbReference>
<protein>
    <submittedName>
        <fullName evidence="4">Thiamine-phosphate pyrophosphorylase</fullName>
    </submittedName>
</protein>
<evidence type="ECO:0000313" key="4">
    <source>
        <dbReference type="EMBL" id="SUV52897.1"/>
    </source>
</evidence>
<dbReference type="GO" id="GO:0004789">
    <property type="term" value="F:thiamine-phosphate diphosphorylase activity"/>
    <property type="evidence" value="ECO:0007669"/>
    <property type="project" value="TreeGrafter"/>
</dbReference>
<comment type="pathway">
    <text evidence="1">Cofactor biosynthesis; thiamine diphosphate biosynthesis.</text>
</comment>
<evidence type="ECO:0000313" key="5">
    <source>
        <dbReference type="Proteomes" id="UP000255515"/>
    </source>
</evidence>
<dbReference type="AlphaFoldDB" id="A0A380ZU74"/>
<evidence type="ECO:0000259" key="3">
    <source>
        <dbReference type="Pfam" id="PF02581"/>
    </source>
</evidence>
<gene>
    <name evidence="4" type="ORF">NCTC11661_02044</name>
</gene>
<dbReference type="GO" id="GO:0005737">
    <property type="term" value="C:cytoplasm"/>
    <property type="evidence" value="ECO:0007669"/>
    <property type="project" value="TreeGrafter"/>
</dbReference>
<dbReference type="InterPro" id="IPR036206">
    <property type="entry name" value="ThiamineP_synth_sf"/>
</dbReference>
<dbReference type="GO" id="GO:0009228">
    <property type="term" value="P:thiamine biosynthetic process"/>
    <property type="evidence" value="ECO:0007669"/>
    <property type="project" value="UniProtKB-KW"/>
</dbReference>
<dbReference type="Gene3D" id="3.20.20.70">
    <property type="entry name" value="Aldolase class I"/>
    <property type="match status" value="1"/>
</dbReference>
<dbReference type="CDD" id="cd00564">
    <property type="entry name" value="TMP_TenI"/>
    <property type="match status" value="1"/>
</dbReference>
<reference evidence="4 5" key="1">
    <citation type="submission" date="2018-06" db="EMBL/GenBank/DDBJ databases">
        <authorList>
            <consortium name="Pathogen Informatics"/>
            <person name="Doyle S."/>
        </authorList>
    </citation>
    <scope>NUCLEOTIDE SEQUENCE [LARGE SCALE GENOMIC DNA]</scope>
    <source>
        <strain evidence="4 5">NCTC11661</strain>
    </source>
</reference>
<evidence type="ECO:0000256" key="2">
    <source>
        <dbReference type="ARBA" id="ARBA00022977"/>
    </source>
</evidence>